<proteinExistence type="predicted"/>
<sequence length="24" mass="2573">ETLHDVGQYRGDPVALLDLVDSCG</sequence>
<organism evidence="1 2">
    <name type="scientific">Pararge aegeria aegeria</name>
    <dbReference type="NCBI Taxonomy" id="348720"/>
    <lineage>
        <taxon>Eukaryota</taxon>
        <taxon>Metazoa</taxon>
        <taxon>Ecdysozoa</taxon>
        <taxon>Arthropoda</taxon>
        <taxon>Hexapoda</taxon>
        <taxon>Insecta</taxon>
        <taxon>Pterygota</taxon>
        <taxon>Neoptera</taxon>
        <taxon>Endopterygota</taxon>
        <taxon>Lepidoptera</taxon>
        <taxon>Glossata</taxon>
        <taxon>Ditrysia</taxon>
        <taxon>Papilionoidea</taxon>
        <taxon>Nymphalidae</taxon>
        <taxon>Satyrinae</taxon>
        <taxon>Satyrini</taxon>
        <taxon>Parargina</taxon>
        <taxon>Pararge</taxon>
    </lineage>
</organism>
<feature type="non-terminal residue" evidence="1">
    <location>
        <position position="1"/>
    </location>
</feature>
<evidence type="ECO:0000313" key="2">
    <source>
        <dbReference type="Proteomes" id="UP000838756"/>
    </source>
</evidence>
<protein>
    <submittedName>
        <fullName evidence="1">Jg548 protein</fullName>
    </submittedName>
</protein>
<keyword evidence="2" id="KW-1185">Reference proteome</keyword>
<gene>
    <name evidence="1" type="primary">jg548</name>
    <name evidence="1" type="ORF">PAEG_LOCUS3293</name>
</gene>
<dbReference type="EMBL" id="CAKXAJ010010446">
    <property type="protein sequence ID" value="CAH2211478.1"/>
    <property type="molecule type" value="Genomic_DNA"/>
</dbReference>
<dbReference type="AlphaFoldDB" id="A0A8S4QJE4"/>
<evidence type="ECO:0000313" key="1">
    <source>
        <dbReference type="EMBL" id="CAH2211478.1"/>
    </source>
</evidence>
<dbReference type="Proteomes" id="UP000838756">
    <property type="component" value="Unassembled WGS sequence"/>
</dbReference>
<name>A0A8S4QJE4_9NEOP</name>
<reference evidence="1" key="1">
    <citation type="submission" date="2022-03" db="EMBL/GenBank/DDBJ databases">
        <authorList>
            <person name="Lindestad O."/>
        </authorList>
    </citation>
    <scope>NUCLEOTIDE SEQUENCE</scope>
</reference>
<comment type="caution">
    <text evidence="1">The sequence shown here is derived from an EMBL/GenBank/DDBJ whole genome shotgun (WGS) entry which is preliminary data.</text>
</comment>
<accession>A0A8S4QJE4</accession>